<dbReference type="EMBL" id="JARWAO010000010">
    <property type="protein sequence ID" value="MDR5897274.1"/>
    <property type="molecule type" value="Genomic_DNA"/>
</dbReference>
<reference evidence="1 2" key="1">
    <citation type="submission" date="2023-04" db="EMBL/GenBank/DDBJ databases">
        <title>A long-awaited taxogenomic arrangement of the family Halomonadaceae.</title>
        <authorList>
            <person name="De La Haba R."/>
            <person name="Chuvochina M."/>
            <person name="Wittouck S."/>
            <person name="Arahal D.R."/>
            <person name="Sanchez-Porro C."/>
            <person name="Hugenholtz P."/>
            <person name="Ventosa A."/>
        </authorList>
    </citation>
    <scope>NUCLEOTIDE SEQUENCE [LARGE SCALE GENOMIC DNA]</scope>
    <source>
        <strain evidence="1 2">DSM 22428</strain>
    </source>
</reference>
<dbReference type="Proteomes" id="UP001269375">
    <property type="component" value="Unassembled WGS sequence"/>
</dbReference>
<keyword evidence="2" id="KW-1185">Reference proteome</keyword>
<proteinExistence type="predicted"/>
<organism evidence="1 2">
    <name type="scientific">Larsenimonas suaedae</name>
    <dbReference type="NCBI Taxonomy" id="1851019"/>
    <lineage>
        <taxon>Bacteria</taxon>
        <taxon>Pseudomonadati</taxon>
        <taxon>Pseudomonadota</taxon>
        <taxon>Gammaproteobacteria</taxon>
        <taxon>Oceanospirillales</taxon>
        <taxon>Halomonadaceae</taxon>
        <taxon>Larsenimonas</taxon>
    </lineage>
</organism>
<evidence type="ECO:0008006" key="3">
    <source>
        <dbReference type="Google" id="ProtNLM"/>
    </source>
</evidence>
<dbReference type="RefSeq" id="WP_251595538.1">
    <property type="nucleotide sequence ID" value="NZ_JAMLJI010000006.1"/>
</dbReference>
<evidence type="ECO:0000313" key="2">
    <source>
        <dbReference type="Proteomes" id="UP001269375"/>
    </source>
</evidence>
<name>A0ABU1GYZ9_9GAMM</name>
<accession>A0ABU1GYZ9</accession>
<gene>
    <name evidence="1" type="ORF">QC825_14480</name>
</gene>
<evidence type="ECO:0000313" key="1">
    <source>
        <dbReference type="EMBL" id="MDR5897274.1"/>
    </source>
</evidence>
<comment type="caution">
    <text evidence="1">The sequence shown here is derived from an EMBL/GenBank/DDBJ whole genome shotgun (WGS) entry which is preliminary data.</text>
</comment>
<sequence length="130" mass="14337">MSTTTPELPFTLGPWVLEENPTIAEGLQVAAYEYTGKMAGNRCLQIIVRTNNPADRSLITNALPLLLLVKQFADACRDPNALNHKYLMLLSQNADEVIAACMQEIHADSYPTPPPSGATVVPFRDPRYTH</sequence>
<protein>
    <recommendedName>
        <fullName evidence="3">DUF669 domain-containing protein</fullName>
    </recommendedName>
</protein>